<protein>
    <submittedName>
        <fullName evidence="1">Uncharacterized protein</fullName>
    </submittedName>
</protein>
<accession>A0A2V4T6G3</accession>
<dbReference type="Proteomes" id="UP000247772">
    <property type="component" value="Unassembled WGS sequence"/>
</dbReference>
<organism evidence="1 2">
    <name type="scientific">Paraburkholderia silvatlantica</name>
    <dbReference type="NCBI Taxonomy" id="321895"/>
    <lineage>
        <taxon>Bacteria</taxon>
        <taxon>Pseudomonadati</taxon>
        <taxon>Pseudomonadota</taxon>
        <taxon>Betaproteobacteria</taxon>
        <taxon>Burkholderiales</taxon>
        <taxon>Burkholderiaceae</taxon>
        <taxon>Paraburkholderia</taxon>
    </lineage>
</organism>
<dbReference type="EMBL" id="QJSQ01000029">
    <property type="protein sequence ID" value="PYE16592.1"/>
    <property type="molecule type" value="Genomic_DNA"/>
</dbReference>
<reference evidence="1 2" key="1">
    <citation type="submission" date="2018-06" db="EMBL/GenBank/DDBJ databases">
        <title>Genomic Encyclopedia of Type Strains, Phase IV (KMG-V): Genome sequencing to study the core and pangenomes of soil and plant-associated prokaryotes.</title>
        <authorList>
            <person name="Whitman W."/>
        </authorList>
    </citation>
    <scope>NUCLEOTIDE SEQUENCE [LARGE SCALE GENOMIC DNA]</scope>
    <source>
        <strain evidence="1 2">SRCL-318</strain>
    </source>
</reference>
<evidence type="ECO:0000313" key="2">
    <source>
        <dbReference type="Proteomes" id="UP000247772"/>
    </source>
</evidence>
<dbReference type="AlphaFoldDB" id="A0A2V4T6G3"/>
<name>A0A2V4T6G3_9BURK</name>
<proteinExistence type="predicted"/>
<sequence>MACFSNAAFVAEDRNIVFSNALFAVFGGCSAHHSSGAMTEASGVQIVDVIEPLPVHYRTQFN</sequence>
<gene>
    <name evidence="1" type="ORF">C7410_12933</name>
</gene>
<comment type="caution">
    <text evidence="1">The sequence shown here is derived from an EMBL/GenBank/DDBJ whole genome shotgun (WGS) entry which is preliminary data.</text>
</comment>
<evidence type="ECO:0000313" key="1">
    <source>
        <dbReference type="EMBL" id="PYE16592.1"/>
    </source>
</evidence>